<evidence type="ECO:0000256" key="3">
    <source>
        <dbReference type="SAM" id="MobiDB-lite"/>
    </source>
</evidence>
<dbReference type="PANTHER" id="PTHR12650:SF15">
    <property type="entry name" value="RIBOSOMAL PROTEIN S30, ISOFORM A"/>
    <property type="match status" value="1"/>
</dbReference>
<reference evidence="4" key="1">
    <citation type="submission" date="2022-08" db="EMBL/GenBank/DDBJ databases">
        <title>Novel sulfate-reducing endosymbionts in the free-living metamonad Anaeramoeba.</title>
        <authorList>
            <person name="Jerlstrom-Hultqvist J."/>
            <person name="Cepicka I."/>
            <person name="Gallot-Lavallee L."/>
            <person name="Salas-Leiva D."/>
            <person name="Curtis B.A."/>
            <person name="Zahonova K."/>
            <person name="Pipaliya S."/>
            <person name="Dacks J."/>
            <person name="Roger A.J."/>
        </authorList>
    </citation>
    <scope>NUCLEOTIDE SEQUENCE</scope>
    <source>
        <strain evidence="4">Schooner1</strain>
    </source>
</reference>
<proteinExistence type="predicted"/>
<dbReference type="EMBL" id="JAOAOG010000245">
    <property type="protein sequence ID" value="KAJ6236231.1"/>
    <property type="molecule type" value="Genomic_DNA"/>
</dbReference>
<keyword evidence="1" id="KW-0689">Ribosomal protein</keyword>
<dbReference type="Pfam" id="PF04758">
    <property type="entry name" value="Ribosomal_S30"/>
    <property type="match status" value="1"/>
</dbReference>
<organism evidence="4 5">
    <name type="scientific">Anaeramoeba flamelloides</name>
    <dbReference type="NCBI Taxonomy" id="1746091"/>
    <lineage>
        <taxon>Eukaryota</taxon>
        <taxon>Metamonada</taxon>
        <taxon>Anaeramoebidae</taxon>
        <taxon>Anaeramoeba</taxon>
    </lineage>
</organism>
<dbReference type="PANTHER" id="PTHR12650">
    <property type="entry name" value="40S RIBOSOMAL PROTEIN S30/UBIQUITIN-LIKE PROTEIN FUBI"/>
    <property type="match status" value="1"/>
</dbReference>
<feature type="compositionally biased region" description="Basic and acidic residues" evidence="3">
    <location>
        <begin position="281"/>
        <end position="297"/>
    </location>
</feature>
<sequence>MAIYFAKGYTDYYEGGQFTPTEFFSSLQEAKDFLFSNFFKSFGDYFENIFEEIEDIESENIRKMLMANYPRDLSDGIREISYEIIEITDQSGKLLAKKERKKTFLDLAELQLNCYNNYINSKSVDLLFQDLENFYLKQEFTDFELVGKKVHKLLLEKRTKMKATEIRQRLEENKEQFDEQDLETFLSWVYFFGFKYISKGKWTFSSKEKKEQQKAYLGSLFKVLQILKIDFGKEEIKSDVNLDGRFKSEYKKFFTDLMNDEETKDMAIRISNSPENGISGKTKDTKISNSEQKEIVKEQTQNNEEETQDKPKEKQKEEKASLKKVHLLMLLIRSGLYRNLNASVKNLEHTITDYSCRSKKFWEFFLHWIYTGEIKRELLTKEVIKEMKGAQDYFQLNDKPYPIIKCLSIIETFYLENQEKENTKKIHGSLTRAGKVRNQTPKVEKLPKKKKLTGRAKMRFLYNKRFVHVVEEQGRRRAGPNSNKNK</sequence>
<name>A0ABQ8XUF5_9EUKA</name>
<dbReference type="InterPro" id="IPR006846">
    <property type="entry name" value="Ribosomal_eS30"/>
</dbReference>
<evidence type="ECO:0000313" key="4">
    <source>
        <dbReference type="EMBL" id="KAJ6236231.1"/>
    </source>
</evidence>
<protein>
    <submittedName>
        <fullName evidence="4">40S ribosomal protein S30/UBIQUITIN-LIKE PROTEIN FUBI</fullName>
    </submittedName>
</protein>
<evidence type="ECO:0000313" key="5">
    <source>
        <dbReference type="Proteomes" id="UP001150062"/>
    </source>
</evidence>
<feature type="region of interest" description="Disordered" evidence="3">
    <location>
        <begin position="268"/>
        <end position="319"/>
    </location>
</feature>
<comment type="caution">
    <text evidence="4">The sequence shown here is derived from an EMBL/GenBank/DDBJ whole genome shotgun (WGS) entry which is preliminary data.</text>
</comment>
<dbReference type="Proteomes" id="UP001150062">
    <property type="component" value="Unassembled WGS sequence"/>
</dbReference>
<evidence type="ECO:0000256" key="1">
    <source>
        <dbReference type="ARBA" id="ARBA00022980"/>
    </source>
</evidence>
<feature type="compositionally biased region" description="Basic and acidic residues" evidence="3">
    <location>
        <begin position="308"/>
        <end position="319"/>
    </location>
</feature>
<evidence type="ECO:0000256" key="2">
    <source>
        <dbReference type="ARBA" id="ARBA00023274"/>
    </source>
</evidence>
<keyword evidence="2" id="KW-0687">Ribonucleoprotein</keyword>
<accession>A0ABQ8XUF5</accession>
<keyword evidence="5" id="KW-1185">Reference proteome</keyword>
<gene>
    <name evidence="4" type="ORF">M0813_27985</name>
</gene>